<gene>
    <name evidence="2" type="ORF">BJ322DRAFT_571034</name>
</gene>
<dbReference type="OrthoDB" id="3251367at2759"/>
<keyword evidence="1" id="KW-1133">Transmembrane helix</keyword>
<keyword evidence="3" id="KW-1185">Reference proteome</keyword>
<evidence type="ECO:0000313" key="3">
    <source>
        <dbReference type="Proteomes" id="UP000736335"/>
    </source>
</evidence>
<evidence type="ECO:0000313" key="2">
    <source>
        <dbReference type="EMBL" id="KAF9777517.1"/>
    </source>
</evidence>
<accession>A0A9P6L061</accession>
<reference evidence="2" key="1">
    <citation type="journal article" date="2020" name="Nat. Commun.">
        <title>Large-scale genome sequencing of mycorrhizal fungi provides insights into the early evolution of symbiotic traits.</title>
        <authorList>
            <person name="Miyauchi S."/>
            <person name="Kiss E."/>
            <person name="Kuo A."/>
            <person name="Drula E."/>
            <person name="Kohler A."/>
            <person name="Sanchez-Garcia M."/>
            <person name="Morin E."/>
            <person name="Andreopoulos B."/>
            <person name="Barry K.W."/>
            <person name="Bonito G."/>
            <person name="Buee M."/>
            <person name="Carver A."/>
            <person name="Chen C."/>
            <person name="Cichocki N."/>
            <person name="Clum A."/>
            <person name="Culley D."/>
            <person name="Crous P.W."/>
            <person name="Fauchery L."/>
            <person name="Girlanda M."/>
            <person name="Hayes R.D."/>
            <person name="Keri Z."/>
            <person name="LaButti K."/>
            <person name="Lipzen A."/>
            <person name="Lombard V."/>
            <person name="Magnuson J."/>
            <person name="Maillard F."/>
            <person name="Murat C."/>
            <person name="Nolan M."/>
            <person name="Ohm R.A."/>
            <person name="Pangilinan J."/>
            <person name="Pereira M.F."/>
            <person name="Perotto S."/>
            <person name="Peter M."/>
            <person name="Pfister S."/>
            <person name="Riley R."/>
            <person name="Sitrit Y."/>
            <person name="Stielow J.B."/>
            <person name="Szollosi G."/>
            <person name="Zifcakova L."/>
            <person name="Stursova M."/>
            <person name="Spatafora J.W."/>
            <person name="Tedersoo L."/>
            <person name="Vaario L.M."/>
            <person name="Yamada A."/>
            <person name="Yan M."/>
            <person name="Wang P."/>
            <person name="Xu J."/>
            <person name="Bruns T."/>
            <person name="Baldrian P."/>
            <person name="Vilgalys R."/>
            <person name="Dunand C."/>
            <person name="Henrissat B."/>
            <person name="Grigoriev I.V."/>
            <person name="Hibbett D."/>
            <person name="Nagy L.G."/>
            <person name="Martin F.M."/>
        </authorList>
    </citation>
    <scope>NUCLEOTIDE SEQUENCE</scope>
    <source>
        <strain evidence="2">UH-Tt-Lm1</strain>
    </source>
</reference>
<sequence>MSIGSTTIKNGSTIAEDRAIEETATIVEDDGFIMERWMKTLFYSASGDKTLFWTVKEGDRKQYPVSSTCVLFWVGFIAPWCWLVGGWMPPRGVSPEDEMKYAKLKGEASMVCKREGSTRGAGVGVKNGFCQTLHRASKLPLGHPPYPAPPHCARWRLRRPD</sequence>
<reference evidence="2" key="2">
    <citation type="submission" date="2020-11" db="EMBL/GenBank/DDBJ databases">
        <authorList>
            <consortium name="DOE Joint Genome Institute"/>
            <person name="Kuo A."/>
            <person name="Miyauchi S."/>
            <person name="Kiss E."/>
            <person name="Drula E."/>
            <person name="Kohler A."/>
            <person name="Sanchez-Garcia M."/>
            <person name="Andreopoulos B."/>
            <person name="Barry K.W."/>
            <person name="Bonito G."/>
            <person name="Buee M."/>
            <person name="Carver A."/>
            <person name="Chen C."/>
            <person name="Cichocki N."/>
            <person name="Clum A."/>
            <person name="Culley D."/>
            <person name="Crous P.W."/>
            <person name="Fauchery L."/>
            <person name="Girlanda M."/>
            <person name="Hayes R."/>
            <person name="Keri Z."/>
            <person name="Labutti K."/>
            <person name="Lipzen A."/>
            <person name="Lombard V."/>
            <person name="Magnuson J."/>
            <person name="Maillard F."/>
            <person name="Morin E."/>
            <person name="Murat C."/>
            <person name="Nolan M."/>
            <person name="Ohm R."/>
            <person name="Pangilinan J."/>
            <person name="Pereira M."/>
            <person name="Perotto S."/>
            <person name="Peter M."/>
            <person name="Riley R."/>
            <person name="Sitrit Y."/>
            <person name="Stielow B."/>
            <person name="Szollosi G."/>
            <person name="Zifcakova L."/>
            <person name="Stursova M."/>
            <person name="Spatafora J.W."/>
            <person name="Tedersoo L."/>
            <person name="Vaario L.-M."/>
            <person name="Yamada A."/>
            <person name="Yan M."/>
            <person name="Wang P."/>
            <person name="Xu J."/>
            <person name="Bruns T."/>
            <person name="Baldrian P."/>
            <person name="Vilgalys R."/>
            <person name="Henrissat B."/>
            <person name="Grigoriev I.V."/>
            <person name="Hibbett D."/>
            <person name="Nagy L.G."/>
            <person name="Martin F.M."/>
        </authorList>
    </citation>
    <scope>NUCLEOTIDE SEQUENCE</scope>
    <source>
        <strain evidence="2">UH-Tt-Lm1</strain>
    </source>
</reference>
<organism evidence="2 3">
    <name type="scientific">Thelephora terrestris</name>
    <dbReference type="NCBI Taxonomy" id="56493"/>
    <lineage>
        <taxon>Eukaryota</taxon>
        <taxon>Fungi</taxon>
        <taxon>Dikarya</taxon>
        <taxon>Basidiomycota</taxon>
        <taxon>Agaricomycotina</taxon>
        <taxon>Agaricomycetes</taxon>
        <taxon>Thelephorales</taxon>
        <taxon>Thelephoraceae</taxon>
        <taxon>Thelephora</taxon>
    </lineage>
</organism>
<dbReference type="EMBL" id="WIUZ02000034">
    <property type="protein sequence ID" value="KAF9777517.1"/>
    <property type="molecule type" value="Genomic_DNA"/>
</dbReference>
<protein>
    <submittedName>
        <fullName evidence="2">Uncharacterized protein</fullName>
    </submittedName>
</protein>
<dbReference type="Proteomes" id="UP000736335">
    <property type="component" value="Unassembled WGS sequence"/>
</dbReference>
<evidence type="ECO:0000256" key="1">
    <source>
        <dbReference type="SAM" id="Phobius"/>
    </source>
</evidence>
<feature type="transmembrane region" description="Helical" evidence="1">
    <location>
        <begin position="70"/>
        <end position="88"/>
    </location>
</feature>
<name>A0A9P6L061_9AGAM</name>
<keyword evidence="1" id="KW-0812">Transmembrane</keyword>
<proteinExistence type="predicted"/>
<comment type="caution">
    <text evidence="2">The sequence shown here is derived from an EMBL/GenBank/DDBJ whole genome shotgun (WGS) entry which is preliminary data.</text>
</comment>
<keyword evidence="1" id="KW-0472">Membrane</keyword>
<dbReference type="AlphaFoldDB" id="A0A9P6L061"/>